<feature type="transmembrane region" description="Helical" evidence="1">
    <location>
        <begin position="96"/>
        <end position="113"/>
    </location>
</feature>
<feature type="transmembrane region" description="Helical" evidence="1">
    <location>
        <begin position="12"/>
        <end position="35"/>
    </location>
</feature>
<reference evidence="2 3" key="1">
    <citation type="submission" date="2020-04" db="EMBL/GenBank/DDBJ databases">
        <title>Genome sequence of Altibacter aquimarinus strain ALE3EI.</title>
        <authorList>
            <person name="Oh H.-M."/>
            <person name="Jang D."/>
        </authorList>
    </citation>
    <scope>NUCLEOTIDE SEQUENCE [LARGE SCALE GENOMIC DNA]</scope>
    <source>
        <strain evidence="2 3">ALE3EI</strain>
    </source>
</reference>
<evidence type="ECO:0000313" key="2">
    <source>
        <dbReference type="EMBL" id="QNJ98731.1"/>
    </source>
</evidence>
<organism evidence="2 3">
    <name type="scientific">Constantimarinum furrinae</name>
    <dbReference type="NCBI Taxonomy" id="2562285"/>
    <lineage>
        <taxon>Bacteria</taxon>
        <taxon>Pseudomonadati</taxon>
        <taxon>Bacteroidota</taxon>
        <taxon>Flavobacteriia</taxon>
        <taxon>Flavobacteriales</taxon>
        <taxon>Flavobacteriaceae</taxon>
        <taxon>Altibacter/Constantimarinum group</taxon>
        <taxon>Constantimarinum</taxon>
    </lineage>
</organism>
<keyword evidence="1" id="KW-0472">Membrane</keyword>
<protein>
    <submittedName>
        <fullName evidence="2">Membrane protein</fullName>
    </submittedName>
</protein>
<accession>A0A7G8PWL5</accession>
<keyword evidence="1" id="KW-0812">Transmembrane</keyword>
<keyword evidence="1" id="KW-1133">Transmembrane helix</keyword>
<feature type="transmembrane region" description="Helical" evidence="1">
    <location>
        <begin position="55"/>
        <end position="75"/>
    </location>
</feature>
<dbReference type="KEGG" id="alti:ALE3EI_2186"/>
<dbReference type="AlphaFoldDB" id="A0A7G8PWL5"/>
<gene>
    <name evidence="2" type="ORF">ALE3EI_2186</name>
</gene>
<name>A0A7G8PWL5_9FLAO</name>
<evidence type="ECO:0000256" key="1">
    <source>
        <dbReference type="SAM" id="Phobius"/>
    </source>
</evidence>
<feature type="transmembrane region" description="Helical" evidence="1">
    <location>
        <begin position="125"/>
        <end position="150"/>
    </location>
</feature>
<dbReference type="Proteomes" id="UP000515514">
    <property type="component" value="Chromosome"/>
</dbReference>
<dbReference type="EMBL" id="CP052909">
    <property type="protein sequence ID" value="QNJ98731.1"/>
    <property type="molecule type" value="Genomic_DNA"/>
</dbReference>
<proteinExistence type="predicted"/>
<sequence>MFKLTHYNKRALYGGLFAALVTGTGAFLLGNISGYEARELLASSLPGINTLCNTIALASATILALLLTLLSISSGSQSKLKREHYEHVMRIARMDTVVFVVSLVTFQVLNIPFSEAEGVSGMWYITLYYVSLGVSSLLCGALISVVLMLYNAVVNIIKVVGLGETDNPLVNDDTSEEE</sequence>
<keyword evidence="3" id="KW-1185">Reference proteome</keyword>
<evidence type="ECO:0000313" key="3">
    <source>
        <dbReference type="Proteomes" id="UP000515514"/>
    </source>
</evidence>
<dbReference type="RefSeq" id="WP_186988626.1">
    <property type="nucleotide sequence ID" value="NZ_CP052909.1"/>
</dbReference>